<dbReference type="PANTHER" id="PTHR13360:SF1">
    <property type="entry name" value="ACTIVATING SIGNAL COINTEGRATOR 1 COMPLEX SUBUNIT 1"/>
    <property type="match status" value="1"/>
</dbReference>
<proteinExistence type="predicted"/>
<feature type="domain" description="K Homology" evidence="2">
    <location>
        <begin position="44"/>
        <end position="109"/>
    </location>
</feature>
<dbReference type="Pfam" id="PF00013">
    <property type="entry name" value="KH_1"/>
    <property type="match status" value="1"/>
</dbReference>
<evidence type="ECO:0000313" key="3">
    <source>
        <dbReference type="EMBL" id="KAF7723840.1"/>
    </source>
</evidence>
<organism evidence="3 4">
    <name type="scientific">Apophysomyces ossiformis</name>
    <dbReference type="NCBI Taxonomy" id="679940"/>
    <lineage>
        <taxon>Eukaryota</taxon>
        <taxon>Fungi</taxon>
        <taxon>Fungi incertae sedis</taxon>
        <taxon>Mucoromycota</taxon>
        <taxon>Mucoromycotina</taxon>
        <taxon>Mucoromycetes</taxon>
        <taxon>Mucorales</taxon>
        <taxon>Mucorineae</taxon>
        <taxon>Mucoraceae</taxon>
        <taxon>Apophysomyces</taxon>
    </lineage>
</organism>
<dbReference type="InterPro" id="IPR004087">
    <property type="entry name" value="KH_dom"/>
</dbReference>
<dbReference type="PROSITE" id="PS50084">
    <property type="entry name" value="KH_TYPE_1"/>
    <property type="match status" value="1"/>
</dbReference>
<dbReference type="InterPro" id="IPR019510">
    <property type="entry name" value="AKAP7-like_phosphoesterase"/>
</dbReference>
<dbReference type="SMART" id="SM00322">
    <property type="entry name" value="KH"/>
    <property type="match status" value="1"/>
</dbReference>
<reference evidence="3" key="1">
    <citation type="submission" date="2020-01" db="EMBL/GenBank/DDBJ databases">
        <title>Genome Sequencing of Three Apophysomyces-Like Fungal Strains Confirms a Novel Fungal Genus in the Mucoromycota with divergent Burkholderia-like Endosymbiotic Bacteria.</title>
        <authorList>
            <person name="Stajich J.E."/>
            <person name="Macias A.M."/>
            <person name="Carter-House D."/>
            <person name="Lovett B."/>
            <person name="Kasson L.R."/>
            <person name="Berry K."/>
            <person name="Grigoriev I."/>
            <person name="Chang Y."/>
            <person name="Spatafora J."/>
            <person name="Kasson M.T."/>
        </authorList>
    </citation>
    <scope>NUCLEOTIDE SEQUENCE</scope>
    <source>
        <strain evidence="3">NRRL A-21654</strain>
    </source>
</reference>
<keyword evidence="1" id="KW-0694">RNA-binding</keyword>
<dbReference type="InterPro" id="IPR004088">
    <property type="entry name" value="KH_dom_type_1"/>
</dbReference>
<sequence>MTSVANVKNVTANITTYTSRSITTTSTESQQPEVAIGDIQTVEECLTYTYPVKRIFHGYIIGKHGNTINELKRMTGASINVSRRTDAITLKGSASAIDEAKIAIDELVKKAYKRSRPTHFLSIPISSPTIDSKVRDFQQSISFCEGVDPSILISPVNLHITLAVLKLFEPSDVESALEFLQQECPKVVQSVLNDVPLSVYLKDLAIMQSDPAAAHVLYVKAEDETLTTLGNAIIDKMVEGGYLQEDEKQALKVR</sequence>
<dbReference type="AlphaFoldDB" id="A0A8H7BNS8"/>
<dbReference type="GO" id="GO:0006307">
    <property type="term" value="P:DNA alkylation repair"/>
    <property type="evidence" value="ECO:0007669"/>
    <property type="project" value="InterPro"/>
</dbReference>
<evidence type="ECO:0000256" key="1">
    <source>
        <dbReference type="PROSITE-ProRule" id="PRU00117"/>
    </source>
</evidence>
<dbReference type="Proteomes" id="UP000605846">
    <property type="component" value="Unassembled WGS sequence"/>
</dbReference>
<protein>
    <submittedName>
        <fullName evidence="3">Activating signal cointegrator 1 complex subunit</fullName>
    </submittedName>
</protein>
<evidence type="ECO:0000313" key="4">
    <source>
        <dbReference type="Proteomes" id="UP000605846"/>
    </source>
</evidence>
<dbReference type="GO" id="GO:0005634">
    <property type="term" value="C:nucleus"/>
    <property type="evidence" value="ECO:0007669"/>
    <property type="project" value="TreeGrafter"/>
</dbReference>
<accession>A0A8H7BNS8</accession>
<dbReference type="InterPro" id="IPR036612">
    <property type="entry name" value="KH_dom_type_1_sf"/>
</dbReference>
<dbReference type="GO" id="GO:0006355">
    <property type="term" value="P:regulation of DNA-templated transcription"/>
    <property type="evidence" value="ECO:0007669"/>
    <property type="project" value="TreeGrafter"/>
</dbReference>
<dbReference type="PANTHER" id="PTHR13360">
    <property type="entry name" value="ACTIVATING SIGNAL COINTEGRATOR 1 COMPLEX SUBUNIT 1"/>
    <property type="match status" value="1"/>
</dbReference>
<comment type="caution">
    <text evidence="3">The sequence shown here is derived from an EMBL/GenBank/DDBJ whole genome shotgun (WGS) entry which is preliminary data.</text>
</comment>
<gene>
    <name evidence="3" type="primary">ASCC1_1</name>
    <name evidence="3" type="ORF">EC973_001565</name>
</gene>
<dbReference type="SUPFAM" id="SSF54791">
    <property type="entry name" value="Eukaryotic type KH-domain (KH-domain type I)"/>
    <property type="match status" value="1"/>
</dbReference>
<dbReference type="OrthoDB" id="277832at2759"/>
<name>A0A8H7BNS8_9FUNG</name>
<dbReference type="Pfam" id="PF10469">
    <property type="entry name" value="AKAP7_NLS"/>
    <property type="match status" value="1"/>
</dbReference>
<dbReference type="Gene3D" id="3.90.1140.10">
    <property type="entry name" value="Cyclic phosphodiesterase"/>
    <property type="match status" value="1"/>
</dbReference>
<dbReference type="InterPro" id="IPR009210">
    <property type="entry name" value="ASCC1"/>
</dbReference>
<dbReference type="EMBL" id="JABAYA010000138">
    <property type="protein sequence ID" value="KAF7723840.1"/>
    <property type="molecule type" value="Genomic_DNA"/>
</dbReference>
<evidence type="ECO:0000259" key="2">
    <source>
        <dbReference type="SMART" id="SM00322"/>
    </source>
</evidence>
<dbReference type="Gene3D" id="3.30.1370.10">
    <property type="entry name" value="K Homology domain, type 1"/>
    <property type="match status" value="1"/>
</dbReference>
<keyword evidence="4" id="KW-1185">Reference proteome</keyword>
<dbReference type="CDD" id="cd00105">
    <property type="entry name" value="KH-I"/>
    <property type="match status" value="1"/>
</dbReference>
<dbReference type="GO" id="GO:0003723">
    <property type="term" value="F:RNA binding"/>
    <property type="evidence" value="ECO:0007669"/>
    <property type="project" value="UniProtKB-UniRule"/>
</dbReference>